<protein>
    <submittedName>
        <fullName evidence="1">Uncharacterized protein</fullName>
    </submittedName>
</protein>
<sequence>MENIFCRSDSDSFNESSDLECDKEYYNDPFSDKGEFQNKNFEEYIELESDNDTEIIPRRLSSSDSESSHEKLNEWIWDEKENVPDVKRFSEVLGINTLCL</sequence>
<comment type="caution">
    <text evidence="1">The sequence shown here is derived from an EMBL/GenBank/DDBJ whole genome shotgun (WGS) entry which is preliminary data.</text>
</comment>
<organism evidence="1 2">
    <name type="scientific">Nephila pilipes</name>
    <name type="common">Giant wood spider</name>
    <name type="synonym">Nephila maculata</name>
    <dbReference type="NCBI Taxonomy" id="299642"/>
    <lineage>
        <taxon>Eukaryota</taxon>
        <taxon>Metazoa</taxon>
        <taxon>Ecdysozoa</taxon>
        <taxon>Arthropoda</taxon>
        <taxon>Chelicerata</taxon>
        <taxon>Arachnida</taxon>
        <taxon>Araneae</taxon>
        <taxon>Araneomorphae</taxon>
        <taxon>Entelegynae</taxon>
        <taxon>Araneoidea</taxon>
        <taxon>Nephilidae</taxon>
        <taxon>Nephila</taxon>
    </lineage>
</organism>
<proteinExistence type="predicted"/>
<accession>A0A8X6IZK0</accession>
<keyword evidence="2" id="KW-1185">Reference proteome</keyword>
<gene>
    <name evidence="1" type="primary">WH47_06005</name>
    <name evidence="1" type="ORF">NPIL_379611</name>
</gene>
<dbReference type="Proteomes" id="UP000887013">
    <property type="component" value="Unassembled WGS sequence"/>
</dbReference>
<evidence type="ECO:0000313" key="2">
    <source>
        <dbReference type="Proteomes" id="UP000887013"/>
    </source>
</evidence>
<dbReference type="AlphaFoldDB" id="A0A8X6IZK0"/>
<name>A0A8X6IZK0_NEPPI</name>
<reference evidence="1" key="1">
    <citation type="submission" date="2020-08" db="EMBL/GenBank/DDBJ databases">
        <title>Multicomponent nature underlies the extraordinary mechanical properties of spider dragline silk.</title>
        <authorList>
            <person name="Kono N."/>
            <person name="Nakamura H."/>
            <person name="Mori M."/>
            <person name="Yoshida Y."/>
            <person name="Ohtoshi R."/>
            <person name="Malay A.D."/>
            <person name="Moran D.A.P."/>
            <person name="Tomita M."/>
            <person name="Numata K."/>
            <person name="Arakawa K."/>
        </authorList>
    </citation>
    <scope>NUCLEOTIDE SEQUENCE</scope>
</reference>
<evidence type="ECO:0000313" key="1">
    <source>
        <dbReference type="EMBL" id="GFS67713.1"/>
    </source>
</evidence>
<dbReference type="EMBL" id="BMAW01048758">
    <property type="protein sequence ID" value="GFS67713.1"/>
    <property type="molecule type" value="Genomic_DNA"/>
</dbReference>
<dbReference type="OrthoDB" id="6467593at2759"/>